<organism evidence="2">
    <name type="scientific">marine metagenome</name>
    <dbReference type="NCBI Taxonomy" id="408172"/>
    <lineage>
        <taxon>unclassified sequences</taxon>
        <taxon>metagenomes</taxon>
        <taxon>ecological metagenomes</taxon>
    </lineage>
</organism>
<dbReference type="Pfam" id="PF13577">
    <property type="entry name" value="SnoaL_4"/>
    <property type="match status" value="1"/>
</dbReference>
<name>A0A383B2Z2_9ZZZZ</name>
<gene>
    <name evidence="2" type="ORF">METZ01_LOCUS467390</name>
</gene>
<dbReference type="EMBL" id="UINC01197183">
    <property type="protein sequence ID" value="SVE14536.1"/>
    <property type="molecule type" value="Genomic_DNA"/>
</dbReference>
<feature type="non-terminal residue" evidence="2">
    <location>
        <position position="162"/>
    </location>
</feature>
<feature type="domain" description="SnoaL-like" evidence="1">
    <location>
        <begin position="13"/>
        <end position="134"/>
    </location>
</feature>
<proteinExistence type="predicted"/>
<protein>
    <recommendedName>
        <fullName evidence="1">SnoaL-like domain-containing protein</fullName>
    </recommendedName>
</protein>
<reference evidence="2" key="1">
    <citation type="submission" date="2018-05" db="EMBL/GenBank/DDBJ databases">
        <authorList>
            <person name="Lanie J.A."/>
            <person name="Ng W.-L."/>
            <person name="Kazmierczak K.M."/>
            <person name="Andrzejewski T.M."/>
            <person name="Davidsen T.M."/>
            <person name="Wayne K.J."/>
            <person name="Tettelin H."/>
            <person name="Glass J.I."/>
            <person name="Rusch D."/>
            <person name="Podicherti R."/>
            <person name="Tsui H.-C.T."/>
            <person name="Winkler M.E."/>
        </authorList>
    </citation>
    <scope>NUCLEOTIDE SEQUENCE</scope>
</reference>
<sequence>MMAETGRVPDTSEVTDRLAIQEVIGMHCRGVDRANADILMSCYWPDAEVNYGGYRGAAPPFCGPLTEAIQRYENTQHIVSNLLIELDGVKAKVEIYVTAHHYLAGDPDTEMTYLGRYLDRMERRDGVWKIAYRKIVMTWHQNAAGSKDLERNPSLQAISEAG</sequence>
<dbReference type="InterPro" id="IPR032710">
    <property type="entry name" value="NTF2-like_dom_sf"/>
</dbReference>
<dbReference type="CDD" id="cd00531">
    <property type="entry name" value="NTF2_like"/>
    <property type="match status" value="1"/>
</dbReference>
<dbReference type="Gene3D" id="3.10.450.50">
    <property type="match status" value="1"/>
</dbReference>
<dbReference type="AlphaFoldDB" id="A0A383B2Z2"/>
<evidence type="ECO:0000259" key="1">
    <source>
        <dbReference type="Pfam" id="PF13577"/>
    </source>
</evidence>
<dbReference type="InterPro" id="IPR037401">
    <property type="entry name" value="SnoaL-like"/>
</dbReference>
<dbReference type="SUPFAM" id="SSF54427">
    <property type="entry name" value="NTF2-like"/>
    <property type="match status" value="1"/>
</dbReference>
<evidence type="ECO:0000313" key="2">
    <source>
        <dbReference type="EMBL" id="SVE14536.1"/>
    </source>
</evidence>
<accession>A0A383B2Z2</accession>